<reference evidence="2 3" key="1">
    <citation type="submission" date="2017-11" db="EMBL/GenBank/DDBJ databases">
        <title>De novo assembly and phasing of dikaryotic genomes from two isolates of Puccinia coronata f. sp. avenae, the causal agent of oat crown rust.</title>
        <authorList>
            <person name="Miller M.E."/>
            <person name="Zhang Y."/>
            <person name="Omidvar V."/>
            <person name="Sperschneider J."/>
            <person name="Schwessinger B."/>
            <person name="Raley C."/>
            <person name="Palmer J.M."/>
            <person name="Garnica D."/>
            <person name="Upadhyaya N."/>
            <person name="Rathjen J."/>
            <person name="Taylor J.M."/>
            <person name="Park R.F."/>
            <person name="Dodds P.N."/>
            <person name="Hirsch C.D."/>
            <person name="Kianian S.F."/>
            <person name="Figueroa M."/>
        </authorList>
    </citation>
    <scope>NUCLEOTIDE SEQUENCE [LARGE SCALE GENOMIC DNA]</scope>
    <source>
        <strain evidence="2">12NC29</strain>
    </source>
</reference>
<organism evidence="2 3">
    <name type="scientific">Puccinia coronata f. sp. avenae</name>
    <dbReference type="NCBI Taxonomy" id="200324"/>
    <lineage>
        <taxon>Eukaryota</taxon>
        <taxon>Fungi</taxon>
        <taxon>Dikarya</taxon>
        <taxon>Basidiomycota</taxon>
        <taxon>Pucciniomycotina</taxon>
        <taxon>Pucciniomycetes</taxon>
        <taxon>Pucciniales</taxon>
        <taxon>Pucciniaceae</taxon>
        <taxon>Puccinia</taxon>
    </lineage>
</organism>
<dbReference type="Proteomes" id="UP000235388">
    <property type="component" value="Unassembled WGS sequence"/>
</dbReference>
<sequence>MILVHTHLKAQVTTSAHQKELSHPIIIPLNCSPKPHLKSSTSPPPQPDYLAVWHQLSLRQNCINNWVRETFDLNVQADHPQDTDTITLTLPDGDSTDKINLDSCENFTDSDELSSLEDQSDNSSYATEQLFSSSDDDSDDKSELNQPYTTTL</sequence>
<keyword evidence="3" id="KW-1185">Reference proteome</keyword>
<feature type="compositionally biased region" description="Acidic residues" evidence="1">
    <location>
        <begin position="108"/>
        <end position="120"/>
    </location>
</feature>
<gene>
    <name evidence="2" type="ORF">PCANC_25712</name>
</gene>
<feature type="region of interest" description="Disordered" evidence="1">
    <location>
        <begin position="76"/>
        <end position="152"/>
    </location>
</feature>
<evidence type="ECO:0000256" key="1">
    <source>
        <dbReference type="SAM" id="MobiDB-lite"/>
    </source>
</evidence>
<proteinExistence type="predicted"/>
<evidence type="ECO:0000313" key="3">
    <source>
        <dbReference type="Proteomes" id="UP000235388"/>
    </source>
</evidence>
<dbReference type="STRING" id="200324.A0A2N5S4W4"/>
<protein>
    <submittedName>
        <fullName evidence="2">Uncharacterized protein</fullName>
    </submittedName>
</protein>
<comment type="caution">
    <text evidence="2">The sequence shown here is derived from an EMBL/GenBank/DDBJ whole genome shotgun (WGS) entry which is preliminary data.</text>
</comment>
<evidence type="ECO:0000313" key="2">
    <source>
        <dbReference type="EMBL" id="PLW08303.1"/>
    </source>
</evidence>
<dbReference type="AlphaFoldDB" id="A0A2N5S4W4"/>
<accession>A0A2N5S4W4</accession>
<name>A0A2N5S4W4_9BASI</name>
<dbReference type="EMBL" id="PGCJ01001169">
    <property type="protein sequence ID" value="PLW08303.1"/>
    <property type="molecule type" value="Genomic_DNA"/>
</dbReference>